<reference evidence="5" key="1">
    <citation type="journal article" date="2006" name="Proc. Natl. Acad. Sci. U.S.A.">
        <title>The complete genome of Rhodococcus sp. RHA1 provides insights into a catabolic powerhouse.</title>
        <authorList>
            <person name="McLeod M.P."/>
            <person name="Warren R.L."/>
            <person name="Hsiao W.W.L."/>
            <person name="Araki N."/>
            <person name="Myhre M."/>
            <person name="Fernandes C."/>
            <person name="Miyazawa D."/>
            <person name="Wong W."/>
            <person name="Lillquist A.L."/>
            <person name="Wang D."/>
            <person name="Dosanjh M."/>
            <person name="Hara H."/>
            <person name="Petrescu A."/>
            <person name="Morin R.D."/>
            <person name="Yang G."/>
            <person name="Stott J.M."/>
            <person name="Schein J.E."/>
            <person name="Shin H."/>
            <person name="Smailus D."/>
            <person name="Siddiqui A.S."/>
            <person name="Marra M.A."/>
            <person name="Jones S.J.M."/>
            <person name="Holt R."/>
            <person name="Brinkman F.S.L."/>
            <person name="Miyauchi K."/>
            <person name="Fukuda M."/>
            <person name="Davies J.E."/>
            <person name="Mohn W.W."/>
            <person name="Eltis L.D."/>
        </authorList>
    </citation>
    <scope>NUCLEOTIDE SEQUENCE [LARGE SCALE GENOMIC DNA]</scope>
    <source>
        <strain evidence="5">RHA1</strain>
    </source>
</reference>
<sequence length="314" mass="34234">MTFTESETPMREDIEFDAEGVTLRGWFYKPEGVSGELPCVIMTHGFSCTKEMGLEPYAEAFSAAGFACVVYDNRGFGASDTAPGKPRQEIDPWDQIHDYQHAITYAQARPEVDASRIGVWGSSYAGGNAFVVAAIDRRVKAVCGQVPAVAGRRTFEANVPKEFWQAAWDGQAADRLARARGEAPAMIPVVTADPTQPAVMPTPDAYAFFSAYEGTAWRNEVTLRSTELGYEAGEFLKFVAPTPLLMVVAEDDNVVTPAEWAKEAFETAAEPKRLVSIPGGHFDAYTGHPFELSSGAARDWFLEHLAQKVVPAPV</sequence>
<comment type="similarity">
    <text evidence="2">Belongs to the AB hydrolase superfamily. FUS2 hydrolase family.</text>
</comment>
<dbReference type="HOGENOM" id="CLU_048587_1_1_11"/>
<dbReference type="EMBL" id="CP000431">
    <property type="protein sequence ID" value="ABG94516.1"/>
    <property type="molecule type" value="Genomic_DNA"/>
</dbReference>
<proteinExistence type="inferred from homology"/>
<gene>
    <name evidence="4" type="ordered locus">RHA1_ro02711</name>
</gene>
<dbReference type="AlphaFoldDB" id="Q0SD70"/>
<dbReference type="Gene3D" id="1.10.10.800">
    <property type="match status" value="1"/>
</dbReference>
<evidence type="ECO:0000259" key="3">
    <source>
        <dbReference type="Pfam" id="PF00561"/>
    </source>
</evidence>
<dbReference type="PANTHER" id="PTHR22946:SF9">
    <property type="entry name" value="POLYKETIDE TRANSFERASE AF380"/>
    <property type="match status" value="1"/>
</dbReference>
<accession>Q0SD70</accession>
<protein>
    <recommendedName>
        <fullName evidence="3">AB hydrolase-1 domain-containing protein</fullName>
    </recommendedName>
</protein>
<keyword evidence="1" id="KW-0378">Hydrolase</keyword>
<dbReference type="Gene3D" id="3.40.50.1820">
    <property type="entry name" value="alpha/beta hydrolase"/>
    <property type="match status" value="1"/>
</dbReference>
<dbReference type="Proteomes" id="UP000008710">
    <property type="component" value="Chromosome"/>
</dbReference>
<evidence type="ECO:0000256" key="2">
    <source>
        <dbReference type="ARBA" id="ARBA00038115"/>
    </source>
</evidence>
<dbReference type="Pfam" id="PF00561">
    <property type="entry name" value="Abhydrolase_1"/>
    <property type="match status" value="1"/>
</dbReference>
<name>Q0SD70_RHOJR</name>
<dbReference type="PANTHER" id="PTHR22946">
    <property type="entry name" value="DIENELACTONE HYDROLASE DOMAIN-CONTAINING PROTEIN-RELATED"/>
    <property type="match status" value="1"/>
</dbReference>
<dbReference type="GO" id="GO:0052689">
    <property type="term" value="F:carboxylic ester hydrolase activity"/>
    <property type="evidence" value="ECO:0007669"/>
    <property type="project" value="UniProtKB-ARBA"/>
</dbReference>
<feature type="domain" description="AB hydrolase-1" evidence="3">
    <location>
        <begin position="39"/>
        <end position="285"/>
    </location>
</feature>
<organism evidence="4 5">
    <name type="scientific">Rhodococcus jostii (strain RHA1)</name>
    <dbReference type="NCBI Taxonomy" id="101510"/>
    <lineage>
        <taxon>Bacteria</taxon>
        <taxon>Bacillati</taxon>
        <taxon>Actinomycetota</taxon>
        <taxon>Actinomycetes</taxon>
        <taxon>Mycobacteriales</taxon>
        <taxon>Nocardiaceae</taxon>
        <taxon>Rhodococcus</taxon>
    </lineage>
</organism>
<evidence type="ECO:0000313" key="4">
    <source>
        <dbReference type="EMBL" id="ABG94516.1"/>
    </source>
</evidence>
<evidence type="ECO:0000256" key="1">
    <source>
        <dbReference type="ARBA" id="ARBA00022801"/>
    </source>
</evidence>
<dbReference type="KEGG" id="rha:RHA1_ro02711"/>
<dbReference type="eggNOG" id="COG1073">
    <property type="taxonomic scope" value="Bacteria"/>
</dbReference>
<dbReference type="InterPro" id="IPR029058">
    <property type="entry name" value="AB_hydrolase_fold"/>
</dbReference>
<dbReference type="SUPFAM" id="SSF53474">
    <property type="entry name" value="alpha/beta-Hydrolases"/>
    <property type="match status" value="1"/>
</dbReference>
<dbReference type="InterPro" id="IPR000073">
    <property type="entry name" value="AB_hydrolase_1"/>
</dbReference>
<dbReference type="InterPro" id="IPR050261">
    <property type="entry name" value="FrsA_esterase"/>
</dbReference>
<evidence type="ECO:0000313" key="5">
    <source>
        <dbReference type="Proteomes" id="UP000008710"/>
    </source>
</evidence>